<dbReference type="EMBL" id="AJYA01000016">
    <property type="protein sequence ID" value="EIM77219.1"/>
    <property type="molecule type" value="Genomic_DNA"/>
</dbReference>
<dbReference type="InterPro" id="IPR003658">
    <property type="entry name" value="Anti-sigma_ant"/>
</dbReference>
<protein>
    <recommendedName>
        <fullName evidence="2">Anti-sigma factor antagonist</fullName>
    </recommendedName>
</protein>
<keyword evidence="5" id="KW-1185">Reference proteome</keyword>
<reference evidence="4 5" key="1">
    <citation type="submission" date="2012-05" db="EMBL/GenBank/DDBJ databases">
        <title>Genome sequence of Nitritalea halalkaliphila LW7.</title>
        <authorList>
            <person name="Jangir P.K."/>
            <person name="Singh A."/>
            <person name="Shivaji S."/>
            <person name="Sharma R."/>
        </authorList>
    </citation>
    <scope>NUCLEOTIDE SEQUENCE [LARGE SCALE GENOMIC DNA]</scope>
    <source>
        <strain evidence="4 5">LW7</strain>
    </source>
</reference>
<dbReference type="Pfam" id="PF01740">
    <property type="entry name" value="STAS"/>
    <property type="match status" value="1"/>
</dbReference>
<dbReference type="NCBIfam" id="TIGR00377">
    <property type="entry name" value="ant_ant_sig"/>
    <property type="match status" value="1"/>
</dbReference>
<evidence type="ECO:0000256" key="1">
    <source>
        <dbReference type="ARBA" id="ARBA00009013"/>
    </source>
</evidence>
<feature type="domain" description="STAS" evidence="3">
    <location>
        <begin position="11"/>
        <end position="111"/>
    </location>
</feature>
<evidence type="ECO:0000313" key="4">
    <source>
        <dbReference type="EMBL" id="EIM77219.1"/>
    </source>
</evidence>
<dbReference type="Gene3D" id="3.30.750.24">
    <property type="entry name" value="STAS domain"/>
    <property type="match status" value="1"/>
</dbReference>
<dbReference type="GO" id="GO:0043856">
    <property type="term" value="F:anti-sigma factor antagonist activity"/>
    <property type="evidence" value="ECO:0007669"/>
    <property type="project" value="InterPro"/>
</dbReference>
<evidence type="ECO:0000259" key="3">
    <source>
        <dbReference type="PROSITE" id="PS50801"/>
    </source>
</evidence>
<gene>
    <name evidence="4" type="ORF">A3SI_08074</name>
</gene>
<proteinExistence type="inferred from homology"/>
<accession>I5C5W7</accession>
<evidence type="ECO:0000313" key="5">
    <source>
        <dbReference type="Proteomes" id="UP000005551"/>
    </source>
</evidence>
<sequence length="111" mass="12151">MLAIKEVFHADYVTLQLSGEIDASNSVLLDEAIKQALNGNHERILIDATALTYISSAGLGVFMSYLEVFEEKNIHFALYGLTPTVFQVFQILGLDQLLTITGSAEEALQTS</sequence>
<dbReference type="SUPFAM" id="SSF52091">
    <property type="entry name" value="SpoIIaa-like"/>
    <property type="match status" value="1"/>
</dbReference>
<comment type="caution">
    <text evidence="4">The sequence shown here is derived from an EMBL/GenBank/DDBJ whole genome shotgun (WGS) entry which is preliminary data.</text>
</comment>
<organism evidence="4 5">
    <name type="scientific">Nitritalea halalkaliphila LW7</name>
    <dbReference type="NCBI Taxonomy" id="1189621"/>
    <lineage>
        <taxon>Bacteria</taxon>
        <taxon>Pseudomonadati</taxon>
        <taxon>Bacteroidota</taxon>
        <taxon>Cytophagia</taxon>
        <taxon>Cytophagales</taxon>
        <taxon>Cyclobacteriaceae</taxon>
        <taxon>Nitritalea</taxon>
    </lineage>
</organism>
<dbReference type="RefSeq" id="WP_009054514.1">
    <property type="nucleotide sequence ID" value="NZ_AJYA01000016.1"/>
</dbReference>
<evidence type="ECO:0000256" key="2">
    <source>
        <dbReference type="RuleBase" id="RU003749"/>
    </source>
</evidence>
<dbReference type="PANTHER" id="PTHR33495">
    <property type="entry name" value="ANTI-SIGMA FACTOR ANTAGONIST TM_1081-RELATED-RELATED"/>
    <property type="match status" value="1"/>
</dbReference>
<dbReference type="InterPro" id="IPR036513">
    <property type="entry name" value="STAS_dom_sf"/>
</dbReference>
<dbReference type="CDD" id="cd07043">
    <property type="entry name" value="STAS_anti-anti-sigma_factors"/>
    <property type="match status" value="1"/>
</dbReference>
<dbReference type="PROSITE" id="PS50801">
    <property type="entry name" value="STAS"/>
    <property type="match status" value="1"/>
</dbReference>
<comment type="similarity">
    <text evidence="1 2">Belongs to the anti-sigma-factor antagonist family.</text>
</comment>
<name>I5C5W7_9BACT</name>
<dbReference type="STRING" id="1189621.A3SI_08074"/>
<dbReference type="InterPro" id="IPR002645">
    <property type="entry name" value="STAS_dom"/>
</dbReference>
<dbReference type="Proteomes" id="UP000005551">
    <property type="component" value="Unassembled WGS sequence"/>
</dbReference>
<dbReference type="AlphaFoldDB" id="I5C5W7"/>
<dbReference type="OrthoDB" id="9795051at2"/>